<organism evidence="2 3">
    <name type="scientific">Neotamlana sargassicola</name>
    <dbReference type="NCBI Taxonomy" id="2883125"/>
    <lineage>
        <taxon>Bacteria</taxon>
        <taxon>Pseudomonadati</taxon>
        <taxon>Bacteroidota</taxon>
        <taxon>Flavobacteriia</taxon>
        <taxon>Flavobacteriales</taxon>
        <taxon>Flavobacteriaceae</taxon>
        <taxon>Neotamlana</taxon>
    </lineage>
</organism>
<dbReference type="EMBL" id="JAJAPX010000003">
    <property type="protein sequence ID" value="MCB4808257.1"/>
    <property type="molecule type" value="Genomic_DNA"/>
</dbReference>
<evidence type="ECO:0000313" key="3">
    <source>
        <dbReference type="Proteomes" id="UP001139286"/>
    </source>
</evidence>
<reference evidence="2" key="1">
    <citation type="submission" date="2021-10" db="EMBL/GenBank/DDBJ databases">
        <title>Tamlana sargassums sp. nov., and Tamlana laminarinivorans sp. nov., two new bacteria isolated from the brown alga.</title>
        <authorList>
            <person name="Li J."/>
        </authorList>
    </citation>
    <scope>NUCLEOTIDE SEQUENCE</scope>
    <source>
        <strain evidence="2">62-3</strain>
    </source>
</reference>
<evidence type="ECO:0000313" key="2">
    <source>
        <dbReference type="EMBL" id="MCB4808257.1"/>
    </source>
</evidence>
<dbReference type="Proteomes" id="UP001139286">
    <property type="component" value="Unassembled WGS sequence"/>
</dbReference>
<gene>
    <name evidence="2" type="ORF">LG651_08335</name>
</gene>
<dbReference type="Gene3D" id="3.90.550.10">
    <property type="entry name" value="Spore Coat Polysaccharide Biosynthesis Protein SpsA, Chain A"/>
    <property type="match status" value="1"/>
</dbReference>
<dbReference type="Pfam" id="PF12804">
    <property type="entry name" value="NTP_transf_3"/>
    <property type="match status" value="1"/>
</dbReference>
<dbReference type="SUPFAM" id="SSF53448">
    <property type="entry name" value="Nucleotide-diphospho-sugar transferases"/>
    <property type="match status" value="1"/>
</dbReference>
<name>A0A9X1I6N1_9FLAO</name>
<sequence length="206" mass="23353">MFKNTKNIAVVVLAAGASTRMGEPKQLLPWKNSTLIAHTIETVLQVNCKNVYVVLGANFDLISSEIKDYPISILNNELWHEGLGTSIAFSINFILNSDINIDAVLFVLADQPFIDSDYINKMITGYNVDNKSIVATYYSDKKIGVPVLFDKLYFKYLKRLQGDEGAKHIIKDHEYAIKTLIPPNKNVDLDTKEDYQLLVSRNFEFK</sequence>
<proteinExistence type="predicted"/>
<feature type="domain" description="MobA-like NTP transferase" evidence="1">
    <location>
        <begin position="10"/>
        <end position="173"/>
    </location>
</feature>
<protein>
    <submittedName>
        <fullName evidence="2">Nucleotidyltransferase family protein</fullName>
    </submittedName>
</protein>
<keyword evidence="3" id="KW-1185">Reference proteome</keyword>
<dbReference type="AlphaFoldDB" id="A0A9X1I6N1"/>
<dbReference type="CDD" id="cd04182">
    <property type="entry name" value="GT_2_like_f"/>
    <property type="match status" value="1"/>
</dbReference>
<dbReference type="GO" id="GO:0016779">
    <property type="term" value="F:nucleotidyltransferase activity"/>
    <property type="evidence" value="ECO:0007669"/>
    <property type="project" value="UniProtKB-ARBA"/>
</dbReference>
<accession>A0A9X1I6N1</accession>
<comment type="caution">
    <text evidence="2">The sequence shown here is derived from an EMBL/GenBank/DDBJ whole genome shotgun (WGS) entry which is preliminary data.</text>
</comment>
<dbReference type="PANTHER" id="PTHR43777:SF1">
    <property type="entry name" value="MOLYBDENUM COFACTOR CYTIDYLYLTRANSFERASE"/>
    <property type="match status" value="1"/>
</dbReference>
<dbReference type="RefSeq" id="WP_226695679.1">
    <property type="nucleotide sequence ID" value="NZ_JAJAPX010000003.1"/>
</dbReference>
<evidence type="ECO:0000259" key="1">
    <source>
        <dbReference type="Pfam" id="PF12804"/>
    </source>
</evidence>
<dbReference type="InterPro" id="IPR025877">
    <property type="entry name" value="MobA-like_NTP_Trfase"/>
</dbReference>
<dbReference type="InterPro" id="IPR029044">
    <property type="entry name" value="Nucleotide-diphossugar_trans"/>
</dbReference>
<dbReference type="PANTHER" id="PTHR43777">
    <property type="entry name" value="MOLYBDENUM COFACTOR CYTIDYLYLTRANSFERASE"/>
    <property type="match status" value="1"/>
</dbReference>